<feature type="signal peptide" evidence="1">
    <location>
        <begin position="1"/>
        <end position="22"/>
    </location>
</feature>
<dbReference type="EMBL" id="JACSQI010000005">
    <property type="protein sequence ID" value="MBD7973510.1"/>
    <property type="molecule type" value="Genomic_DNA"/>
</dbReference>
<dbReference type="Pfam" id="PF11245">
    <property type="entry name" value="DUF2544"/>
    <property type="match status" value="1"/>
</dbReference>
<evidence type="ECO:0000313" key="3">
    <source>
        <dbReference type="Proteomes" id="UP000605603"/>
    </source>
</evidence>
<sequence>MRILRWLCCLVMLMCATEGLTAGHSVDLYYGNSENPLSAMFFNLKIMMPSGVYDGEYKSDGVLRTGDYLSNVSWSGPPPAPSVKLLSFRQNLNKSLCPGLPSGWDCGQLTFEIIVSADIESYFYCPWLVVMNDVVTLPAYQGGLSYPGPNGYATVCPTVSVTPYDISWDESYVNKSKLLTLQSTGEVVEKTLSTYLMKDGKLCDSSQMNETGGYCRWVAQMITFTATGCDKAEVTVTPNRHPITDKQLHDMIVRVDTSSRQPIDSTCRFQYILNEL</sequence>
<dbReference type="Proteomes" id="UP000605603">
    <property type="component" value="Unassembled WGS sequence"/>
</dbReference>
<gene>
    <name evidence="2" type="ORF">H9644_10755</name>
</gene>
<keyword evidence="1" id="KW-0732">Signal</keyword>
<reference evidence="2 3" key="1">
    <citation type="submission" date="2020-08" db="EMBL/GenBank/DDBJ databases">
        <title>A Genomic Blueprint of the Chicken Gut Microbiome.</title>
        <authorList>
            <person name="Gilroy R."/>
            <person name="Ravi A."/>
            <person name="Getino M."/>
            <person name="Pursley I."/>
            <person name="Horton D.L."/>
            <person name="Alikhan N.-F."/>
            <person name="Baker D."/>
            <person name="Gharbi K."/>
            <person name="Hall N."/>
            <person name="Watson M."/>
            <person name="Adriaenssens E.M."/>
            <person name="Foster-Nyarko E."/>
            <person name="Jarju S."/>
            <person name="Secka A."/>
            <person name="Antonio M."/>
            <person name="Oren A."/>
            <person name="Chaudhuri R."/>
            <person name="La Ragione R.M."/>
            <person name="Hildebrand F."/>
            <person name="Pallen M.J."/>
        </authorList>
    </citation>
    <scope>NUCLEOTIDE SEQUENCE [LARGE SCALE GENOMIC DNA]</scope>
    <source>
        <strain evidence="2 3">Sa2BVA5</strain>
    </source>
</reference>
<feature type="chain" id="PRO_5045637906" evidence="1">
    <location>
        <begin position="23"/>
        <end position="276"/>
    </location>
</feature>
<keyword evidence="3" id="KW-1185">Reference proteome</keyword>
<comment type="caution">
    <text evidence="2">The sequence shown here is derived from an EMBL/GenBank/DDBJ whole genome shotgun (WGS) entry which is preliminary data.</text>
</comment>
<evidence type="ECO:0000256" key="1">
    <source>
        <dbReference type="SAM" id="SignalP"/>
    </source>
</evidence>
<evidence type="ECO:0000313" key="2">
    <source>
        <dbReference type="EMBL" id="MBD7973510.1"/>
    </source>
</evidence>
<name>A0ABR8TCM5_9ESCH</name>
<protein>
    <submittedName>
        <fullName evidence="2">DUF2544 domain-containing protein</fullName>
    </submittedName>
</protein>
<organism evidence="2 3">
    <name type="scientific">Escherichia whittamii</name>
    <dbReference type="NCBI Taxonomy" id="2762229"/>
    <lineage>
        <taxon>Bacteria</taxon>
        <taxon>Pseudomonadati</taxon>
        <taxon>Pseudomonadota</taxon>
        <taxon>Gammaproteobacteria</taxon>
        <taxon>Enterobacterales</taxon>
        <taxon>Enterobacteriaceae</taxon>
        <taxon>Escherichia</taxon>
    </lineage>
</organism>
<proteinExistence type="predicted"/>
<dbReference type="InterPro" id="IPR021407">
    <property type="entry name" value="DUF2544"/>
</dbReference>
<accession>A0ABR8TCM5</accession>
<dbReference type="RefSeq" id="WP_191774514.1">
    <property type="nucleotide sequence ID" value="NZ_JACSQI010000005.1"/>
</dbReference>